<feature type="region of interest" description="Disordered" evidence="7">
    <location>
        <begin position="293"/>
        <end position="333"/>
    </location>
</feature>
<dbReference type="Pfam" id="PF22705">
    <property type="entry name" value="C2-set_3"/>
    <property type="match status" value="1"/>
</dbReference>
<comment type="subcellular location">
    <subcellularLocation>
        <location evidence="1">Membrane</location>
    </subcellularLocation>
</comment>
<reference evidence="12" key="3">
    <citation type="submission" date="2018-12" db="EMBL/GenBank/DDBJ databases">
        <title>G10K-VGP greater horseshoe bat female genome, primary haplotype.</title>
        <authorList>
            <person name="Teeling E."/>
            <person name="Myers G."/>
            <person name="Vernes S."/>
            <person name="Pippel M."/>
            <person name="Winkler S."/>
            <person name="Fedrigo O."/>
            <person name="Rhie A."/>
            <person name="Koren S."/>
            <person name="Phillippy A."/>
            <person name="Lewin H."/>
            <person name="Damas J."/>
            <person name="Howe K."/>
            <person name="Mountcastle J."/>
            <person name="Jarvis E.D."/>
        </authorList>
    </citation>
    <scope>NUCLEOTIDE SEQUENCE [LARGE SCALE GENOMIC DNA]</scope>
</reference>
<evidence type="ECO:0000256" key="6">
    <source>
        <dbReference type="ARBA" id="ARBA00023319"/>
    </source>
</evidence>
<sequence length="333" mass="36615">MKKTCSSDTFPPRLSVLLVLLQLLSSSATAHGKADFTVSGPGEPIWAMVGADADLPCHLSPNISVEDMEMRWYRDQPSQAVHVHKKGKDMQEEQMVRYRGRTSLARAGLAQGQATVRIYNISALDNGTFHCHFKDGTTFQEATLQLRVAGLGSEPTVSVRVDQDKGVRAECTSADWYPEPQVEWTDFKGQILPSVTNLSASPMTGLWTVASSVTVQQDSVVEDLLCSISNPLLSKRKVAKILRSASFSRRFWSTAEWRIALPLTLAAVALKVATVICIFWKLQREKNGKRLEEERLRAAKAQDSQASRNGDSPLHGAQGAQRPSSGTTQSPYT</sequence>
<dbReference type="GO" id="GO:0050852">
    <property type="term" value="P:T cell receptor signaling pathway"/>
    <property type="evidence" value="ECO:0007669"/>
    <property type="project" value="TreeGrafter"/>
</dbReference>
<keyword evidence="12" id="KW-1185">Reference proteome</keyword>
<reference evidence="11 12" key="2">
    <citation type="journal article" date="2018" name="Annu Rev Anim Biosci">
        <title>Bat Biology, Genomes, and the Bat1K Project: To Generate Chromosome-Level Genomes for All Living Bat Species.</title>
        <authorList>
            <person name="Teeling E.C."/>
            <person name="Vernes S.C."/>
            <person name="Davalos L.M."/>
            <person name="Ray D.A."/>
            <person name="Gilbert M.T.P."/>
            <person name="Myers E."/>
        </authorList>
    </citation>
    <scope>NUCLEOTIDE SEQUENCE</scope>
</reference>
<dbReference type="PROSITE" id="PS50835">
    <property type="entry name" value="IG_LIKE"/>
    <property type="match status" value="1"/>
</dbReference>
<evidence type="ECO:0000313" key="12">
    <source>
        <dbReference type="Proteomes" id="UP000472240"/>
    </source>
</evidence>
<evidence type="ECO:0000259" key="10">
    <source>
        <dbReference type="PROSITE" id="PS50835"/>
    </source>
</evidence>
<feature type="signal peptide" evidence="9">
    <location>
        <begin position="1"/>
        <end position="32"/>
    </location>
</feature>
<dbReference type="OMA" id="CIAISLT"/>
<proteinExistence type="predicted"/>
<evidence type="ECO:0000256" key="3">
    <source>
        <dbReference type="ARBA" id="ARBA00022729"/>
    </source>
</evidence>
<evidence type="ECO:0000256" key="2">
    <source>
        <dbReference type="ARBA" id="ARBA00022692"/>
    </source>
</evidence>
<feature type="transmembrane region" description="Helical" evidence="8">
    <location>
        <begin position="259"/>
        <end position="280"/>
    </location>
</feature>
<dbReference type="Ensembl" id="ENSRFET00010019926.1">
    <property type="protein sequence ID" value="ENSRFEP00010018280.1"/>
    <property type="gene ID" value="ENSRFEG00010012392.1"/>
</dbReference>
<dbReference type="AlphaFoldDB" id="A0A671EYB7"/>
<dbReference type="GO" id="GO:0005102">
    <property type="term" value="F:signaling receptor binding"/>
    <property type="evidence" value="ECO:0007669"/>
    <property type="project" value="TreeGrafter"/>
</dbReference>
<dbReference type="FunFam" id="2.60.40.10:FF:000088">
    <property type="entry name" value="Butyrophilin subfamily 1 member A1"/>
    <property type="match status" value="1"/>
</dbReference>
<reference evidence="11 12" key="1">
    <citation type="journal article" date="2015" name="Annu Rev Anim Biosci">
        <title>The Genome 10K Project: a way forward.</title>
        <authorList>
            <person name="Koepfli K.P."/>
            <person name="Paten B."/>
            <person name="O'Brien S.J."/>
            <person name="Koepfli K.P."/>
            <person name="Paten B."/>
            <person name="Antunes A."/>
            <person name="Belov K."/>
            <person name="Bustamante C."/>
            <person name="Castoe T.A."/>
            <person name="Clawson H."/>
            <person name="Crawford A.J."/>
            <person name="Diekhans M."/>
            <person name="Distel D."/>
            <person name="Durbin R."/>
            <person name="Earl D."/>
            <person name="Fujita M.K."/>
            <person name="Gamble T."/>
            <person name="Georges A."/>
            <person name="Gemmell N."/>
            <person name="Gilbert M.T."/>
            <person name="Graves J.M."/>
            <person name="Green R.E."/>
            <person name="Hickey G."/>
            <person name="Jarvis E.D."/>
            <person name="Johnson W."/>
            <person name="Komissarov A."/>
            <person name="Korf I."/>
            <person name="Kuhn R."/>
            <person name="Larkin D.M."/>
            <person name="Lewin H."/>
            <person name="Lopez J.V."/>
            <person name="Ma J."/>
            <person name="Marques-Bonet T."/>
            <person name="Miller W."/>
            <person name="Murphy R."/>
            <person name="Pevzner P."/>
            <person name="Shapiro B."/>
            <person name="Steiner C."/>
            <person name="Tamazian G."/>
            <person name="Venkatesh B."/>
            <person name="Wang J."/>
            <person name="Wayne R."/>
            <person name="Wiley E."/>
            <person name="Yang H."/>
            <person name="Zhang G."/>
            <person name="Haussler D."/>
            <person name="Ryder O."/>
            <person name="O'Brien S.J."/>
        </authorList>
    </citation>
    <scope>NUCLEOTIDE SEQUENCE</scope>
</reference>
<dbReference type="InParanoid" id="A0A671EYB7"/>
<dbReference type="InterPro" id="IPR013783">
    <property type="entry name" value="Ig-like_fold"/>
</dbReference>
<dbReference type="PANTHER" id="PTHR24100:SF133">
    <property type="entry name" value="BUTYROPHILIN-LIKE PROTEIN 10 PSEUDOGENE-RELATED"/>
    <property type="match status" value="1"/>
</dbReference>
<evidence type="ECO:0000256" key="8">
    <source>
        <dbReference type="SAM" id="Phobius"/>
    </source>
</evidence>
<organism evidence="11 12">
    <name type="scientific">Rhinolophus ferrumequinum</name>
    <name type="common">Greater horseshoe bat</name>
    <dbReference type="NCBI Taxonomy" id="59479"/>
    <lineage>
        <taxon>Eukaryota</taxon>
        <taxon>Metazoa</taxon>
        <taxon>Chordata</taxon>
        <taxon>Craniata</taxon>
        <taxon>Vertebrata</taxon>
        <taxon>Euteleostomi</taxon>
        <taxon>Mammalia</taxon>
        <taxon>Eutheria</taxon>
        <taxon>Laurasiatheria</taxon>
        <taxon>Chiroptera</taxon>
        <taxon>Yinpterochiroptera</taxon>
        <taxon>Rhinolophoidea</taxon>
        <taxon>Rhinolophidae</taxon>
        <taxon>Rhinolophinae</taxon>
        <taxon>Rhinolophus</taxon>
    </lineage>
</organism>
<dbReference type="SMART" id="SM00406">
    <property type="entry name" value="IGv"/>
    <property type="match status" value="1"/>
</dbReference>
<dbReference type="InterPro" id="IPR013106">
    <property type="entry name" value="Ig_V-set"/>
</dbReference>
<evidence type="ECO:0000256" key="7">
    <source>
        <dbReference type="SAM" id="MobiDB-lite"/>
    </source>
</evidence>
<evidence type="ECO:0000256" key="5">
    <source>
        <dbReference type="ARBA" id="ARBA00023136"/>
    </source>
</evidence>
<dbReference type="GO" id="GO:0001817">
    <property type="term" value="P:regulation of cytokine production"/>
    <property type="evidence" value="ECO:0007669"/>
    <property type="project" value="TreeGrafter"/>
</dbReference>
<protein>
    <recommendedName>
        <fullName evidence="10">Ig-like domain-containing protein</fullName>
    </recommendedName>
</protein>
<dbReference type="InterPro" id="IPR050504">
    <property type="entry name" value="IgSF_BTN/MOG"/>
</dbReference>
<dbReference type="SMART" id="SM00409">
    <property type="entry name" value="IG"/>
    <property type="match status" value="1"/>
</dbReference>
<dbReference type="GO" id="GO:0009897">
    <property type="term" value="C:external side of plasma membrane"/>
    <property type="evidence" value="ECO:0007669"/>
    <property type="project" value="TreeGrafter"/>
</dbReference>
<dbReference type="GeneTree" id="ENSGT00940000163997"/>
<accession>A0A671EYB7</accession>
<evidence type="ECO:0000256" key="4">
    <source>
        <dbReference type="ARBA" id="ARBA00022989"/>
    </source>
</evidence>
<dbReference type="InterPro" id="IPR003599">
    <property type="entry name" value="Ig_sub"/>
</dbReference>
<dbReference type="SUPFAM" id="SSF48726">
    <property type="entry name" value="Immunoglobulin"/>
    <property type="match status" value="2"/>
</dbReference>
<keyword evidence="2 8" id="KW-0812">Transmembrane</keyword>
<evidence type="ECO:0000313" key="11">
    <source>
        <dbReference type="Ensembl" id="ENSRFEP00010018280.1"/>
    </source>
</evidence>
<dbReference type="InterPro" id="IPR053896">
    <property type="entry name" value="BTN3A2-like_Ig-C"/>
</dbReference>
<feature type="domain" description="Ig-like" evidence="10">
    <location>
        <begin position="12"/>
        <end position="145"/>
    </location>
</feature>
<dbReference type="PANTHER" id="PTHR24100">
    <property type="entry name" value="BUTYROPHILIN"/>
    <property type="match status" value="1"/>
</dbReference>
<keyword evidence="6" id="KW-0393">Immunoglobulin domain</keyword>
<reference evidence="11" key="4">
    <citation type="submission" date="2025-08" db="UniProtKB">
        <authorList>
            <consortium name="Ensembl"/>
        </authorList>
    </citation>
    <scope>IDENTIFICATION</scope>
</reference>
<dbReference type="Proteomes" id="UP000472240">
    <property type="component" value="Chromosome 24"/>
</dbReference>
<keyword evidence="3 9" id="KW-0732">Signal</keyword>
<reference evidence="11" key="5">
    <citation type="submission" date="2025-09" db="UniProtKB">
        <authorList>
            <consortium name="Ensembl"/>
        </authorList>
    </citation>
    <scope>IDENTIFICATION</scope>
</reference>
<evidence type="ECO:0000256" key="1">
    <source>
        <dbReference type="ARBA" id="ARBA00004370"/>
    </source>
</evidence>
<dbReference type="Pfam" id="PF07686">
    <property type="entry name" value="V-set"/>
    <property type="match status" value="1"/>
</dbReference>
<dbReference type="InterPro" id="IPR036179">
    <property type="entry name" value="Ig-like_dom_sf"/>
</dbReference>
<feature type="chain" id="PRO_5025478646" description="Ig-like domain-containing protein" evidence="9">
    <location>
        <begin position="33"/>
        <end position="333"/>
    </location>
</feature>
<dbReference type="CDD" id="cd05713">
    <property type="entry name" value="IgV_MOG_like"/>
    <property type="match status" value="1"/>
</dbReference>
<feature type="compositionally biased region" description="Polar residues" evidence="7">
    <location>
        <begin position="321"/>
        <end position="333"/>
    </location>
</feature>
<keyword evidence="5 8" id="KW-0472">Membrane</keyword>
<name>A0A671EYB7_RHIFE</name>
<evidence type="ECO:0000256" key="9">
    <source>
        <dbReference type="SAM" id="SignalP"/>
    </source>
</evidence>
<dbReference type="InterPro" id="IPR007110">
    <property type="entry name" value="Ig-like_dom"/>
</dbReference>
<keyword evidence="4 8" id="KW-1133">Transmembrane helix</keyword>
<dbReference type="Gene3D" id="2.60.40.10">
    <property type="entry name" value="Immunoglobulins"/>
    <property type="match status" value="2"/>
</dbReference>
<dbReference type="FunFam" id="2.60.40.10:FF:000208">
    <property type="entry name" value="Butyrophilin subfamily 1 member A1"/>
    <property type="match status" value="1"/>
</dbReference>